<dbReference type="Gene3D" id="1.20.58.190">
    <property type="entry name" value="Translin, domain 1"/>
    <property type="match status" value="1"/>
</dbReference>
<accession>A0A6J0B6A8</accession>
<comment type="similarity">
    <text evidence="3">Belongs to the translin family.</text>
</comment>
<keyword evidence="5" id="KW-0539">Nucleus</keyword>
<proteinExistence type="inferred from homology"/>
<dbReference type="GO" id="GO:0046872">
    <property type="term" value="F:metal ion binding"/>
    <property type="evidence" value="ECO:0007669"/>
    <property type="project" value="UniProtKB-KW"/>
</dbReference>
<name>A0A6J0B6A8_NEOLC</name>
<keyword evidence="7" id="KW-1185">Reference proteome</keyword>
<feature type="binding site" evidence="6">
    <location>
        <position position="140"/>
    </location>
    <ligand>
        <name>Mg(2+)</name>
        <dbReference type="ChEBI" id="CHEBI:18420"/>
    </ligand>
</feature>
<dbReference type="InterPro" id="IPR016069">
    <property type="entry name" value="Translin_C"/>
</dbReference>
<evidence type="ECO:0000256" key="5">
    <source>
        <dbReference type="ARBA" id="ARBA00023242"/>
    </source>
</evidence>
<dbReference type="Proteomes" id="UP000829291">
    <property type="component" value="Chromosome 7"/>
</dbReference>
<evidence type="ECO:0000256" key="1">
    <source>
        <dbReference type="ARBA" id="ARBA00004123"/>
    </source>
</evidence>
<protein>
    <submittedName>
        <fullName evidence="8">Translin-associated protein X</fullName>
    </submittedName>
</protein>
<dbReference type="InterPro" id="IPR016068">
    <property type="entry name" value="Translin_N"/>
</dbReference>
<organism evidence="8">
    <name type="scientific">Neodiprion lecontei</name>
    <name type="common">Redheaded pine sawfly</name>
    <dbReference type="NCBI Taxonomy" id="441921"/>
    <lineage>
        <taxon>Eukaryota</taxon>
        <taxon>Metazoa</taxon>
        <taxon>Ecdysozoa</taxon>
        <taxon>Arthropoda</taxon>
        <taxon>Hexapoda</taxon>
        <taxon>Insecta</taxon>
        <taxon>Pterygota</taxon>
        <taxon>Neoptera</taxon>
        <taxon>Endopterygota</taxon>
        <taxon>Hymenoptera</taxon>
        <taxon>Tenthredinoidea</taxon>
        <taxon>Diprionidae</taxon>
        <taxon>Diprioninae</taxon>
        <taxon>Neodiprion</taxon>
    </lineage>
</organism>
<comment type="subcellular location">
    <subcellularLocation>
        <location evidence="2">Cytoplasm</location>
    </subcellularLocation>
    <subcellularLocation>
        <location evidence="1">Nucleus</location>
    </subcellularLocation>
</comment>
<dbReference type="PANTHER" id="PTHR10741">
    <property type="entry name" value="TRANSLIN AND TRANSLIN ASSOCIATED PROTEIN X"/>
    <property type="match status" value="1"/>
</dbReference>
<evidence type="ECO:0000313" key="8">
    <source>
        <dbReference type="RefSeq" id="XP_015509695.1"/>
    </source>
</evidence>
<dbReference type="GO" id="GO:0005737">
    <property type="term" value="C:cytoplasm"/>
    <property type="evidence" value="ECO:0007669"/>
    <property type="project" value="UniProtKB-SubCell"/>
</dbReference>
<keyword evidence="4" id="KW-0963">Cytoplasm</keyword>
<evidence type="ECO:0000256" key="2">
    <source>
        <dbReference type="ARBA" id="ARBA00004496"/>
    </source>
</evidence>
<evidence type="ECO:0000256" key="6">
    <source>
        <dbReference type="PIRSR" id="PIRSR602848-1"/>
    </source>
</evidence>
<dbReference type="CTD" id="41871"/>
<gene>
    <name evidence="8" type="primary">LOC107216889</name>
</gene>
<dbReference type="GO" id="GO:0043565">
    <property type="term" value="F:sequence-specific DNA binding"/>
    <property type="evidence" value="ECO:0007669"/>
    <property type="project" value="InterPro"/>
</dbReference>
<keyword evidence="6" id="KW-0479">Metal-binding</keyword>
<dbReference type="KEGG" id="nlo:107216889"/>
<dbReference type="AlphaFoldDB" id="A0A6J0B6A8"/>
<dbReference type="Pfam" id="PF01997">
    <property type="entry name" value="Translin"/>
    <property type="match status" value="1"/>
</dbReference>
<dbReference type="GeneID" id="107216889"/>
<dbReference type="OrthoDB" id="31005at2759"/>
<reference evidence="8" key="1">
    <citation type="submission" date="2025-08" db="UniProtKB">
        <authorList>
            <consortium name="RefSeq"/>
        </authorList>
    </citation>
    <scope>IDENTIFICATION</scope>
    <source>
        <tissue evidence="8">Thorax and Abdomen</tissue>
    </source>
</reference>
<dbReference type="CDD" id="cd14820">
    <property type="entry name" value="TRAX"/>
    <property type="match status" value="1"/>
</dbReference>
<dbReference type="SUPFAM" id="SSF74784">
    <property type="entry name" value="Translin"/>
    <property type="match status" value="1"/>
</dbReference>
<dbReference type="FunFam" id="1.20.58.200:FF:000001">
    <property type="entry name" value="Translin-associated factor X"/>
    <property type="match status" value="1"/>
</dbReference>
<evidence type="ECO:0000256" key="4">
    <source>
        <dbReference type="ARBA" id="ARBA00022490"/>
    </source>
</evidence>
<sequence length="306" mass="34565">MSHSRGGSGGGRRNRGQYFGHKNSKILVGDKGREVLENINENSLVIKQFRVYAAELDSKHDRYEAVVKLSRDITIESKRIIFLLHTFDKESKRDAVLGEAKTRLDVLAKTLFKSIAQELDGQNPFQYLRAYTAGIQEYIEAVTFYQYLESNKLDDWKDLERSLIYVVPCEIKSTPWDGALEPAAYTSREIRTMLTPHEYILGIADLTGELMRKCISNLGSGDIASCFQTCNFVRSIYIGFLGCVGSSGKEINRKLYTLKQSLIKMENVCYTVKVRGSEIPKHMLADVAIGASNEYAAEDDEGYHPF</sequence>
<feature type="binding site" evidence="6">
    <location>
        <position position="209"/>
    </location>
    <ligand>
        <name>Mg(2+)</name>
        <dbReference type="ChEBI" id="CHEBI:18420"/>
    </ligand>
</feature>
<evidence type="ECO:0000313" key="7">
    <source>
        <dbReference type="Proteomes" id="UP000829291"/>
    </source>
</evidence>
<keyword evidence="6" id="KW-0460">Magnesium</keyword>
<dbReference type="InterPro" id="IPR036081">
    <property type="entry name" value="Translin_sf"/>
</dbReference>
<dbReference type="InterPro" id="IPR002848">
    <property type="entry name" value="Translin_fam"/>
</dbReference>
<dbReference type="Gene3D" id="1.20.58.200">
    <property type="entry name" value="Translin, domain 2"/>
    <property type="match status" value="1"/>
</dbReference>
<dbReference type="RefSeq" id="XP_015509695.1">
    <property type="nucleotide sequence ID" value="XM_015654209.2"/>
</dbReference>
<dbReference type="GO" id="GO:0005634">
    <property type="term" value="C:nucleus"/>
    <property type="evidence" value="ECO:0007669"/>
    <property type="project" value="UniProtKB-SubCell"/>
</dbReference>
<evidence type="ECO:0000256" key="3">
    <source>
        <dbReference type="ARBA" id="ARBA00005902"/>
    </source>
</evidence>